<dbReference type="Proteomes" id="UP001501645">
    <property type="component" value="Unassembled WGS sequence"/>
</dbReference>
<keyword evidence="3" id="KW-0472">Membrane</keyword>
<proteinExistence type="predicted"/>
<feature type="chain" id="PRO_5045240377" description="ABC transporter substrate-binding protein" evidence="6">
    <location>
        <begin position="25"/>
        <end position="438"/>
    </location>
</feature>
<evidence type="ECO:0000256" key="3">
    <source>
        <dbReference type="ARBA" id="ARBA00023136"/>
    </source>
</evidence>
<evidence type="ECO:0000256" key="6">
    <source>
        <dbReference type="SAM" id="SignalP"/>
    </source>
</evidence>
<evidence type="ECO:0000256" key="5">
    <source>
        <dbReference type="ARBA" id="ARBA00023288"/>
    </source>
</evidence>
<dbReference type="Pfam" id="PF01547">
    <property type="entry name" value="SBP_bac_1"/>
    <property type="match status" value="1"/>
</dbReference>
<keyword evidence="2 6" id="KW-0732">Signal</keyword>
<dbReference type="PANTHER" id="PTHR43649:SF33">
    <property type="entry name" value="POLYGALACTURONAN_RHAMNOGALACTURONAN-BINDING PROTEIN YTCQ"/>
    <property type="match status" value="1"/>
</dbReference>
<keyword evidence="8" id="KW-1185">Reference proteome</keyword>
<evidence type="ECO:0000256" key="2">
    <source>
        <dbReference type="ARBA" id="ARBA00022729"/>
    </source>
</evidence>
<keyword evidence="5" id="KW-0449">Lipoprotein</keyword>
<sequence length="438" mass="46234">MSLRSPRRLLVGATLAGASALVLAGCSGGSSSDDGSEISILIDNAETTVATMEALVAAFEEAHPDIHVDIETRPQGTEGDNIVKTRLSTGEMTDLFAYNTGSLLQALNPDQMLVDLGDEEWVSTLQDSFTPVVSTDEGFYGAPLGQTSSGAIFYNKTVYAELGLEVPTTWDEFVANAEAVKAQAPDVAPIIQSYGETWTSQVLVLGDFANVMAADPDWADAYTANEAKYVDDPAFAGFRHLEELNAAGLFNEDYASTTYDEALAMLADGEGAHYPILSWAIQNIAANNPDAVDDIGLFAIPGESAADNALTVWQPGAVYVPTSTEGARLESAKTFLAWLTTPESCAVQVEATGVPYGPFVIDGCELGDDVPSVVTDEVAYFDAGTVQNALEFLSPIKGPSLEQITVAVGSGITPAAEGAQQYDDDVTKQAQQLGIEGW</sequence>
<protein>
    <recommendedName>
        <fullName evidence="9">ABC transporter substrate-binding protein</fullName>
    </recommendedName>
</protein>
<dbReference type="InterPro" id="IPR006059">
    <property type="entry name" value="SBP"/>
</dbReference>
<keyword evidence="4" id="KW-0564">Palmitate</keyword>
<evidence type="ECO:0000256" key="1">
    <source>
        <dbReference type="ARBA" id="ARBA00022475"/>
    </source>
</evidence>
<gene>
    <name evidence="7" type="ORF">GCM10023351_22330</name>
</gene>
<accession>A0ABP9AB32</accession>
<evidence type="ECO:0000313" key="8">
    <source>
        <dbReference type="Proteomes" id="UP001501645"/>
    </source>
</evidence>
<dbReference type="EMBL" id="BAABKO010000004">
    <property type="protein sequence ID" value="GAA4777123.1"/>
    <property type="molecule type" value="Genomic_DNA"/>
</dbReference>
<evidence type="ECO:0000313" key="7">
    <source>
        <dbReference type="EMBL" id="GAA4777123.1"/>
    </source>
</evidence>
<organism evidence="7 8">
    <name type="scientific">Microbacterium gilvum</name>
    <dbReference type="NCBI Taxonomy" id="1336204"/>
    <lineage>
        <taxon>Bacteria</taxon>
        <taxon>Bacillati</taxon>
        <taxon>Actinomycetota</taxon>
        <taxon>Actinomycetes</taxon>
        <taxon>Micrococcales</taxon>
        <taxon>Microbacteriaceae</taxon>
        <taxon>Microbacterium</taxon>
    </lineage>
</organism>
<dbReference type="PANTHER" id="PTHR43649">
    <property type="entry name" value="ARABINOSE-BINDING PROTEIN-RELATED"/>
    <property type="match status" value="1"/>
</dbReference>
<dbReference type="PROSITE" id="PS51257">
    <property type="entry name" value="PROKAR_LIPOPROTEIN"/>
    <property type="match status" value="1"/>
</dbReference>
<evidence type="ECO:0008006" key="9">
    <source>
        <dbReference type="Google" id="ProtNLM"/>
    </source>
</evidence>
<keyword evidence="1" id="KW-1003">Cell membrane</keyword>
<reference evidence="8" key="1">
    <citation type="journal article" date="2019" name="Int. J. Syst. Evol. Microbiol.">
        <title>The Global Catalogue of Microorganisms (GCM) 10K type strain sequencing project: providing services to taxonomists for standard genome sequencing and annotation.</title>
        <authorList>
            <consortium name="The Broad Institute Genomics Platform"/>
            <consortium name="The Broad Institute Genome Sequencing Center for Infectious Disease"/>
            <person name="Wu L."/>
            <person name="Ma J."/>
        </authorList>
    </citation>
    <scope>NUCLEOTIDE SEQUENCE [LARGE SCALE GENOMIC DNA]</scope>
    <source>
        <strain evidence="8">JCM 18537</strain>
    </source>
</reference>
<dbReference type="SUPFAM" id="SSF53850">
    <property type="entry name" value="Periplasmic binding protein-like II"/>
    <property type="match status" value="1"/>
</dbReference>
<comment type="caution">
    <text evidence="7">The sequence shown here is derived from an EMBL/GenBank/DDBJ whole genome shotgun (WGS) entry which is preliminary data.</text>
</comment>
<name>A0ABP9AB32_9MICO</name>
<feature type="signal peptide" evidence="6">
    <location>
        <begin position="1"/>
        <end position="24"/>
    </location>
</feature>
<dbReference type="Gene3D" id="3.40.190.10">
    <property type="entry name" value="Periplasmic binding protein-like II"/>
    <property type="match status" value="2"/>
</dbReference>
<dbReference type="RefSeq" id="WP_345439164.1">
    <property type="nucleotide sequence ID" value="NZ_BAABKO010000004.1"/>
</dbReference>
<dbReference type="InterPro" id="IPR050490">
    <property type="entry name" value="Bact_solute-bd_prot1"/>
</dbReference>
<evidence type="ECO:0000256" key="4">
    <source>
        <dbReference type="ARBA" id="ARBA00023139"/>
    </source>
</evidence>